<evidence type="ECO:0000259" key="11">
    <source>
        <dbReference type="Pfam" id="PF00768"/>
    </source>
</evidence>
<dbReference type="GO" id="GO:0006508">
    <property type="term" value="P:proteolysis"/>
    <property type="evidence" value="ECO:0007669"/>
    <property type="project" value="InterPro"/>
</dbReference>
<dbReference type="InterPro" id="IPR018044">
    <property type="entry name" value="Peptidase_S11"/>
</dbReference>
<evidence type="ECO:0000256" key="4">
    <source>
        <dbReference type="ARBA" id="ARBA00022960"/>
    </source>
</evidence>
<dbReference type="EMBL" id="SMYL01000001">
    <property type="protein sequence ID" value="TDK68265.1"/>
    <property type="molecule type" value="Genomic_DNA"/>
</dbReference>
<feature type="active site" description="Proton acceptor" evidence="7">
    <location>
        <position position="56"/>
    </location>
</feature>
<accession>A0A4R5W7L3</accession>
<evidence type="ECO:0000256" key="6">
    <source>
        <dbReference type="ARBA" id="ARBA00023316"/>
    </source>
</evidence>
<keyword evidence="5" id="KW-0573">Peptidoglycan synthesis</keyword>
<evidence type="ECO:0000256" key="8">
    <source>
        <dbReference type="PIRSR" id="PIRSR618044-2"/>
    </source>
</evidence>
<keyword evidence="3" id="KW-0378">Hydrolase</keyword>
<dbReference type="RefSeq" id="WP_133324763.1">
    <property type="nucleotide sequence ID" value="NZ_SMYL01000001.1"/>
</dbReference>
<feature type="signal peptide" evidence="10">
    <location>
        <begin position="1"/>
        <end position="21"/>
    </location>
</feature>
<evidence type="ECO:0000256" key="1">
    <source>
        <dbReference type="ARBA" id="ARBA00007164"/>
    </source>
</evidence>
<dbReference type="Pfam" id="PF00768">
    <property type="entry name" value="Peptidase_S11"/>
    <property type="match status" value="1"/>
</dbReference>
<feature type="chain" id="PRO_5020992841" evidence="10">
    <location>
        <begin position="22"/>
        <end position="278"/>
    </location>
</feature>
<feature type="active site" evidence="7">
    <location>
        <position position="110"/>
    </location>
</feature>
<evidence type="ECO:0000256" key="10">
    <source>
        <dbReference type="SAM" id="SignalP"/>
    </source>
</evidence>
<sequence>MKKLQQIAATLLLCSATSAFALPFGSQSALVIDESNGQILLEKNADNIVPIASLTKLMTAMVVLDAKQDMEAPISIDEQDVDTIKHSTSRVPVGATLPRKDVLQLALMSSDNRAAASLARTYPGGRDAFEAAVRAKLQALGMTHTTLQEPTGLSPQNTSTASDLVKMASAASNYPDITRITTDSSDRINIKGRPVEYHNTNGFVGKKGWDIMLSKTGYTVEAGRCIIMKIKAAGKNVIMVLLNAGANSTRNRDAMAVRRFVSDEKVAVVKTRRTRKSA</sequence>
<proteinExistence type="inferred from homology"/>
<name>A0A4R5W7L3_9BURK</name>
<dbReference type="GO" id="GO:0009002">
    <property type="term" value="F:serine-type D-Ala-D-Ala carboxypeptidase activity"/>
    <property type="evidence" value="ECO:0007669"/>
    <property type="project" value="InterPro"/>
</dbReference>
<dbReference type="Gene3D" id="3.40.710.10">
    <property type="entry name" value="DD-peptidase/beta-lactamase superfamily"/>
    <property type="match status" value="1"/>
</dbReference>
<dbReference type="PANTHER" id="PTHR21581:SF26">
    <property type="entry name" value="D-ALANYL-D-ALANINE ENDOPEPTIDASE"/>
    <property type="match status" value="1"/>
</dbReference>
<dbReference type="GO" id="GO:0071555">
    <property type="term" value="P:cell wall organization"/>
    <property type="evidence" value="ECO:0007669"/>
    <property type="project" value="UniProtKB-KW"/>
</dbReference>
<dbReference type="InterPro" id="IPR001967">
    <property type="entry name" value="Peptidase_S11_N"/>
</dbReference>
<keyword evidence="6" id="KW-0961">Cell wall biogenesis/degradation</keyword>
<feature type="domain" description="Peptidase S11 D-alanyl-D-alanine carboxypeptidase A N-terminal" evidence="11">
    <location>
        <begin position="24"/>
        <end position="244"/>
    </location>
</feature>
<dbReference type="AlphaFoldDB" id="A0A4R5W7L3"/>
<evidence type="ECO:0000313" key="13">
    <source>
        <dbReference type="Proteomes" id="UP000294829"/>
    </source>
</evidence>
<keyword evidence="2 10" id="KW-0732">Signal</keyword>
<gene>
    <name evidence="12" type="ORF">E2I14_01585</name>
</gene>
<dbReference type="OrthoDB" id="5688590at2"/>
<evidence type="ECO:0000256" key="2">
    <source>
        <dbReference type="ARBA" id="ARBA00022729"/>
    </source>
</evidence>
<protein>
    <submittedName>
        <fullName evidence="12">Peptidase S11</fullName>
    </submittedName>
</protein>
<dbReference type="InterPro" id="IPR012338">
    <property type="entry name" value="Beta-lactam/transpept-like"/>
</dbReference>
<keyword evidence="13" id="KW-1185">Reference proteome</keyword>
<keyword evidence="4" id="KW-0133">Cell shape</keyword>
<organism evidence="12 13">
    <name type="scientific">Sapientia aquatica</name>
    <dbReference type="NCBI Taxonomy" id="1549640"/>
    <lineage>
        <taxon>Bacteria</taxon>
        <taxon>Pseudomonadati</taxon>
        <taxon>Pseudomonadota</taxon>
        <taxon>Betaproteobacteria</taxon>
        <taxon>Burkholderiales</taxon>
        <taxon>Oxalobacteraceae</taxon>
        <taxon>Sapientia</taxon>
    </lineage>
</organism>
<comment type="caution">
    <text evidence="12">The sequence shown here is derived from an EMBL/GenBank/DDBJ whole genome shotgun (WGS) entry which is preliminary data.</text>
</comment>
<dbReference type="PRINTS" id="PR00725">
    <property type="entry name" value="DADACBPTASE1"/>
</dbReference>
<evidence type="ECO:0000256" key="7">
    <source>
        <dbReference type="PIRSR" id="PIRSR618044-1"/>
    </source>
</evidence>
<dbReference type="PANTHER" id="PTHR21581">
    <property type="entry name" value="D-ALANYL-D-ALANINE CARBOXYPEPTIDASE"/>
    <property type="match status" value="1"/>
</dbReference>
<dbReference type="SUPFAM" id="SSF56601">
    <property type="entry name" value="beta-lactamase/transpeptidase-like"/>
    <property type="match status" value="1"/>
</dbReference>
<comment type="similarity">
    <text evidence="1 9">Belongs to the peptidase S11 family.</text>
</comment>
<dbReference type="Proteomes" id="UP000294829">
    <property type="component" value="Unassembled WGS sequence"/>
</dbReference>
<reference evidence="12 13" key="1">
    <citation type="submission" date="2019-03" db="EMBL/GenBank/DDBJ databases">
        <title>Sapientia aquatica gen. nov., sp. nov., isolated from a crater lake.</title>
        <authorList>
            <person name="Felfoldi T."/>
            <person name="Szabo A."/>
            <person name="Toth E."/>
            <person name="Schumann P."/>
            <person name="Keki Z."/>
            <person name="Marialigeti K."/>
            <person name="Mathe I."/>
        </authorList>
    </citation>
    <scope>NUCLEOTIDE SEQUENCE [LARGE SCALE GENOMIC DNA]</scope>
    <source>
        <strain evidence="12 13">SA-152</strain>
    </source>
</reference>
<evidence type="ECO:0000256" key="9">
    <source>
        <dbReference type="RuleBase" id="RU004016"/>
    </source>
</evidence>
<evidence type="ECO:0000313" key="12">
    <source>
        <dbReference type="EMBL" id="TDK68265.1"/>
    </source>
</evidence>
<dbReference type="GO" id="GO:0009252">
    <property type="term" value="P:peptidoglycan biosynthetic process"/>
    <property type="evidence" value="ECO:0007669"/>
    <property type="project" value="UniProtKB-KW"/>
</dbReference>
<feature type="active site" description="Acyl-ester intermediate" evidence="7">
    <location>
        <position position="53"/>
    </location>
</feature>
<dbReference type="GO" id="GO:0008360">
    <property type="term" value="P:regulation of cell shape"/>
    <property type="evidence" value="ECO:0007669"/>
    <property type="project" value="UniProtKB-KW"/>
</dbReference>
<evidence type="ECO:0000256" key="3">
    <source>
        <dbReference type="ARBA" id="ARBA00022801"/>
    </source>
</evidence>
<evidence type="ECO:0000256" key="5">
    <source>
        <dbReference type="ARBA" id="ARBA00022984"/>
    </source>
</evidence>
<feature type="binding site" evidence="8">
    <location>
        <position position="215"/>
    </location>
    <ligand>
        <name>substrate</name>
    </ligand>
</feature>